<evidence type="ECO:0000313" key="3">
    <source>
        <dbReference type="Proteomes" id="UP000594262"/>
    </source>
</evidence>
<dbReference type="Proteomes" id="UP000594262">
    <property type="component" value="Unplaced"/>
</dbReference>
<evidence type="ECO:0000313" key="2">
    <source>
        <dbReference type="EnsemblMetazoa" id="CLYHEMP001996.1"/>
    </source>
</evidence>
<protein>
    <submittedName>
        <fullName evidence="2">Uncharacterized protein</fullName>
    </submittedName>
</protein>
<accession>A0A7M5UPB2</accession>
<sequence length="115" mass="13517">MDQERIKLYRDKGASSLRNHNQFHLYSRQKNSTVGNKGSDTKIAQAFRKLSRLSITSNSSTKSYNRHYDDLERGECSHSNNNNDETENLPTFRKISISKRKRRERASLDFQDFMI</sequence>
<evidence type="ECO:0000256" key="1">
    <source>
        <dbReference type="SAM" id="MobiDB-lite"/>
    </source>
</evidence>
<dbReference type="EnsemblMetazoa" id="CLYHEMT001996.1">
    <property type="protein sequence ID" value="CLYHEMP001996.1"/>
    <property type="gene ID" value="CLYHEMG001996"/>
</dbReference>
<reference evidence="2" key="1">
    <citation type="submission" date="2021-01" db="UniProtKB">
        <authorList>
            <consortium name="EnsemblMetazoa"/>
        </authorList>
    </citation>
    <scope>IDENTIFICATION</scope>
</reference>
<keyword evidence="3" id="KW-1185">Reference proteome</keyword>
<dbReference type="AlphaFoldDB" id="A0A7M5UPB2"/>
<feature type="region of interest" description="Disordered" evidence="1">
    <location>
        <begin position="72"/>
        <end position="92"/>
    </location>
</feature>
<organism evidence="2 3">
    <name type="scientific">Clytia hemisphaerica</name>
    <dbReference type="NCBI Taxonomy" id="252671"/>
    <lineage>
        <taxon>Eukaryota</taxon>
        <taxon>Metazoa</taxon>
        <taxon>Cnidaria</taxon>
        <taxon>Hydrozoa</taxon>
        <taxon>Hydroidolina</taxon>
        <taxon>Leptothecata</taxon>
        <taxon>Obeliida</taxon>
        <taxon>Clytiidae</taxon>
        <taxon>Clytia</taxon>
    </lineage>
</organism>
<proteinExistence type="predicted"/>
<name>A0A7M5UPB2_9CNID</name>